<feature type="transmembrane region" description="Helical" evidence="1">
    <location>
        <begin position="40"/>
        <end position="65"/>
    </location>
</feature>
<evidence type="ECO:0000256" key="1">
    <source>
        <dbReference type="SAM" id="Phobius"/>
    </source>
</evidence>
<evidence type="ECO:0000313" key="3">
    <source>
        <dbReference type="Proteomes" id="UP000247832"/>
    </source>
</evidence>
<dbReference type="AlphaFoldDB" id="A0A2V5L7X8"/>
<dbReference type="EMBL" id="QJVD01000021">
    <property type="protein sequence ID" value="PYI65713.1"/>
    <property type="molecule type" value="Genomic_DNA"/>
</dbReference>
<accession>A0A2V5L7X8</accession>
<keyword evidence="1" id="KW-0472">Membrane</keyword>
<proteinExistence type="predicted"/>
<keyword evidence="1" id="KW-1133">Transmembrane helix</keyword>
<comment type="caution">
    <text evidence="2">The sequence shown here is derived from an EMBL/GenBank/DDBJ whole genome shotgun (WGS) entry which is preliminary data.</text>
</comment>
<sequence>MLVLIAGIALLFQAGGQLHRFLQSAPSGTRVVTGDLHAFFAASAVVSVLLIVGVIAGVLGLLWMIAQIPRKNAAGTYRLQGHDAGGFTVCDPAVLAGAVENQVNILPGVVAASAMLRGSANAPDLTLKVTVNDRANIQDLIHRIDSTILLDLANALEAPLQRARLQVDVSGRTQRTGTVVQSTGTVVG</sequence>
<dbReference type="Proteomes" id="UP000247832">
    <property type="component" value="Unassembled WGS sequence"/>
</dbReference>
<gene>
    <name evidence="2" type="ORF">CVV68_16850</name>
</gene>
<reference evidence="2 3" key="1">
    <citation type="submission" date="2018-05" db="EMBL/GenBank/DDBJ databases">
        <title>Genetic diversity of glacier-inhabiting Cryobacterium bacteria in China and description of Cryobacterium mengkeensis sp. nov. and Arthrobacter glacialis sp. nov.</title>
        <authorList>
            <person name="Liu Q."/>
            <person name="Xin Y.-H."/>
        </authorList>
    </citation>
    <scope>NUCLEOTIDE SEQUENCE [LARGE SCALE GENOMIC DNA]</scope>
    <source>
        <strain evidence="2 3">LI2</strain>
    </source>
</reference>
<evidence type="ECO:0000313" key="2">
    <source>
        <dbReference type="EMBL" id="PYI65713.1"/>
    </source>
</evidence>
<name>A0A2V5L7X8_9MICC</name>
<protein>
    <recommendedName>
        <fullName evidence="4">Alkaline shock response membrane anchor protein AmaP</fullName>
    </recommendedName>
</protein>
<keyword evidence="3" id="KW-1185">Reference proteome</keyword>
<keyword evidence="1" id="KW-0812">Transmembrane</keyword>
<organism evidence="2 3">
    <name type="scientific">Arthrobacter livingstonensis</name>
    <dbReference type="NCBI Taxonomy" id="670078"/>
    <lineage>
        <taxon>Bacteria</taxon>
        <taxon>Bacillati</taxon>
        <taxon>Actinomycetota</taxon>
        <taxon>Actinomycetes</taxon>
        <taxon>Micrococcales</taxon>
        <taxon>Micrococcaceae</taxon>
        <taxon>Arthrobacter</taxon>
    </lineage>
</organism>
<evidence type="ECO:0008006" key="4">
    <source>
        <dbReference type="Google" id="ProtNLM"/>
    </source>
</evidence>